<sequence>MIVGTPTNNRIIANLLVALYTALTNQCYAVFVTVQRLWIPERRMATYPDIMVMSEPLTYQERRTDTFNYDQEDKFTAYRTIPTFQEYLLISQEKCYIEQFQKEGDCGFLKAYKNLPIITLKYLRVEVEIADIYNNVIFDNS</sequence>
<evidence type="ECO:0000259" key="2">
    <source>
        <dbReference type="Pfam" id="PF05685"/>
    </source>
</evidence>
<dbReference type="Proteomes" id="UP000441080">
    <property type="component" value="Unassembled WGS sequence"/>
</dbReference>
<organism evidence="3 4">
    <name type="scientific">Microcystis aeruginosa NIES-3807</name>
    <dbReference type="NCBI Taxonomy" id="2517785"/>
    <lineage>
        <taxon>Bacteria</taxon>
        <taxon>Bacillati</taxon>
        <taxon>Cyanobacteriota</taxon>
        <taxon>Cyanophyceae</taxon>
        <taxon>Oscillatoriophycideae</taxon>
        <taxon>Chroococcales</taxon>
        <taxon>Microcystaceae</taxon>
        <taxon>Microcystis</taxon>
    </lineage>
</organism>
<evidence type="ECO:0000313" key="4">
    <source>
        <dbReference type="Proteomes" id="UP000441080"/>
    </source>
</evidence>
<dbReference type="Pfam" id="PF05685">
    <property type="entry name" value="Uma2"/>
    <property type="match status" value="1"/>
</dbReference>
<protein>
    <recommendedName>
        <fullName evidence="2">Putative restriction endonuclease domain-containing protein</fullName>
    </recommendedName>
</protein>
<reference evidence="3 4" key="1">
    <citation type="submission" date="2019-02" db="EMBL/GenBank/DDBJ databases">
        <title>Draft genome sequence of Arthrospira platensis NIES-3807.</title>
        <authorList>
            <person name="Yamaguchi H."/>
            <person name="Suzuki S."/>
            <person name="Kawachi M."/>
        </authorList>
    </citation>
    <scope>NUCLEOTIDE SEQUENCE [LARGE SCALE GENOMIC DNA]</scope>
    <source>
        <strain evidence="3 4">NIES-3807</strain>
    </source>
</reference>
<dbReference type="Gene3D" id="3.90.1570.10">
    <property type="entry name" value="tt1808, chain A"/>
    <property type="match status" value="1"/>
</dbReference>
<dbReference type="SUPFAM" id="SSF52980">
    <property type="entry name" value="Restriction endonuclease-like"/>
    <property type="match status" value="1"/>
</dbReference>
<gene>
    <name evidence="3" type="ORF">NIES3807_40240</name>
</gene>
<keyword evidence="1" id="KW-0812">Transmembrane</keyword>
<dbReference type="InterPro" id="IPR008538">
    <property type="entry name" value="Uma2"/>
</dbReference>
<feature type="transmembrane region" description="Helical" evidence="1">
    <location>
        <begin position="12"/>
        <end position="34"/>
    </location>
</feature>
<dbReference type="InterPro" id="IPR012296">
    <property type="entry name" value="Nuclease_put_TT1808"/>
</dbReference>
<comment type="caution">
    <text evidence="3">The sequence shown here is derived from an EMBL/GenBank/DDBJ whole genome shotgun (WGS) entry which is preliminary data.</text>
</comment>
<dbReference type="PANTHER" id="PTHR36558">
    <property type="entry name" value="GLR1098 PROTEIN"/>
    <property type="match status" value="1"/>
</dbReference>
<evidence type="ECO:0000313" key="3">
    <source>
        <dbReference type="EMBL" id="GCL60838.1"/>
    </source>
</evidence>
<dbReference type="InterPro" id="IPR011335">
    <property type="entry name" value="Restrct_endonuc-II-like"/>
</dbReference>
<dbReference type="AlphaFoldDB" id="A0AAD3B3V0"/>
<evidence type="ECO:0000256" key="1">
    <source>
        <dbReference type="SAM" id="Phobius"/>
    </source>
</evidence>
<dbReference type="EMBL" id="BJCK01000118">
    <property type="protein sequence ID" value="GCL60838.1"/>
    <property type="molecule type" value="Genomic_DNA"/>
</dbReference>
<feature type="domain" description="Putative restriction endonuclease" evidence="2">
    <location>
        <begin position="4"/>
        <end position="105"/>
    </location>
</feature>
<dbReference type="PANTHER" id="PTHR36558:SF1">
    <property type="entry name" value="RESTRICTION ENDONUCLEASE DOMAIN-CONTAINING PROTEIN-RELATED"/>
    <property type="match status" value="1"/>
</dbReference>
<name>A0AAD3B3V0_MICAE</name>
<keyword evidence="1" id="KW-1133">Transmembrane helix</keyword>
<accession>A0AAD3B3V0</accession>
<keyword evidence="1" id="KW-0472">Membrane</keyword>
<proteinExistence type="predicted"/>